<dbReference type="GO" id="GO:0000785">
    <property type="term" value="C:chromatin"/>
    <property type="evidence" value="ECO:0007669"/>
    <property type="project" value="EnsemblFungi"/>
</dbReference>
<gene>
    <name evidence="3" type="primary">TPHA0C02090</name>
    <name evidence="3" type="ordered locus">TPHA_0C02090</name>
</gene>
<dbReference type="Pfam" id="PF10380">
    <property type="entry name" value="CRF1"/>
    <property type="match status" value="1"/>
</dbReference>
<dbReference type="OrthoDB" id="4047468at2759"/>
<dbReference type="PANTHER" id="PTHR28057:SF1">
    <property type="entry name" value="PROTEIN IFH1-RELATED"/>
    <property type="match status" value="1"/>
</dbReference>
<evidence type="ECO:0000313" key="3">
    <source>
        <dbReference type="EMBL" id="CCE62364.1"/>
    </source>
</evidence>
<dbReference type="Proteomes" id="UP000005666">
    <property type="component" value="Chromosome 3"/>
</dbReference>
<feature type="compositionally biased region" description="Basic residues" evidence="2">
    <location>
        <begin position="600"/>
        <end position="611"/>
    </location>
</feature>
<feature type="region of interest" description="Disordered" evidence="2">
    <location>
        <begin position="229"/>
        <end position="250"/>
    </location>
</feature>
<feature type="region of interest" description="Disordered" evidence="2">
    <location>
        <begin position="599"/>
        <end position="627"/>
    </location>
</feature>
<dbReference type="HOGENOM" id="CLU_009986_0_0_1"/>
<dbReference type="GO" id="GO:0003713">
    <property type="term" value="F:transcription coactivator activity"/>
    <property type="evidence" value="ECO:0007669"/>
    <property type="project" value="EnsemblFungi"/>
</dbReference>
<dbReference type="eggNOG" id="ENOG502QQB6">
    <property type="taxonomic scope" value="Eukaryota"/>
</dbReference>
<feature type="compositionally biased region" description="Basic residues" evidence="2">
    <location>
        <begin position="1"/>
        <end position="11"/>
    </location>
</feature>
<proteinExistence type="predicted"/>
<organism evidence="3 4">
    <name type="scientific">Tetrapisispora phaffii (strain ATCC 24235 / CBS 4417 / NBRC 1672 / NRRL Y-8282 / UCD 70-5)</name>
    <name type="common">Yeast</name>
    <name type="synonym">Fabospora phaffii</name>
    <dbReference type="NCBI Taxonomy" id="1071381"/>
    <lineage>
        <taxon>Eukaryota</taxon>
        <taxon>Fungi</taxon>
        <taxon>Dikarya</taxon>
        <taxon>Ascomycota</taxon>
        <taxon>Saccharomycotina</taxon>
        <taxon>Saccharomycetes</taxon>
        <taxon>Saccharomycetales</taxon>
        <taxon>Saccharomycetaceae</taxon>
        <taxon>Tetrapisispora</taxon>
    </lineage>
</organism>
<dbReference type="GO" id="GO:0060963">
    <property type="term" value="P:positive regulation of ribosomal protein gene transcription by RNA polymerase II"/>
    <property type="evidence" value="ECO:0007669"/>
    <property type="project" value="EnsemblFungi"/>
</dbReference>
<dbReference type="AlphaFoldDB" id="G8BRI8"/>
<feature type="compositionally biased region" description="Polar residues" evidence="2">
    <location>
        <begin position="134"/>
        <end position="153"/>
    </location>
</feature>
<feature type="compositionally biased region" description="Acidic residues" evidence="2">
    <location>
        <begin position="709"/>
        <end position="718"/>
    </location>
</feature>
<evidence type="ECO:0000313" key="4">
    <source>
        <dbReference type="Proteomes" id="UP000005666"/>
    </source>
</evidence>
<protein>
    <recommendedName>
        <fullName evidence="5">Protein IFH1</fullName>
    </recommendedName>
</protein>
<dbReference type="EMBL" id="HE612858">
    <property type="protein sequence ID" value="CCE62364.1"/>
    <property type="molecule type" value="Genomic_DNA"/>
</dbReference>
<dbReference type="PANTHER" id="PTHR28057">
    <property type="entry name" value="PROTEIN IFH1-RELATED"/>
    <property type="match status" value="1"/>
</dbReference>
<feature type="compositionally biased region" description="Basic and acidic residues" evidence="2">
    <location>
        <begin position="304"/>
        <end position="313"/>
    </location>
</feature>
<dbReference type="GeneID" id="11533482"/>
<evidence type="ECO:0000256" key="1">
    <source>
        <dbReference type="SAM" id="Coils"/>
    </source>
</evidence>
<feature type="compositionally biased region" description="Polar residues" evidence="2">
    <location>
        <begin position="722"/>
        <end position="732"/>
    </location>
</feature>
<sequence length="1079" mass="121032">MPSKNSPRKALPKASPIKSGEANKSQVSGKLPANIKQLFKNQNSKTEKSDGNLNVSGTNRPRRFSLLYSSDSSLSDLSDEKSNIARPAYAGKKNRNNQHHMTEGKKLVSGMFANATANNVKNKSATEDDKKVKSSTSGKNSKLIRNQTVNNDSIENRKEDEGTESSDYGVFVSADEDGASSSDDDDDDDDTDGDSDTSSEDENIDFVKLTAQRKKRAMEALSALKRKTVLSMEKHNTNNDHTIDSKPQATEDIGEEIKVTENTVKFNNSNNNNNINNVSLGNKLIEEFHIPKLSSLSESSSSTSDEKLDKNSLENEIDSNQYSDISPTSGTESDYDIDHDEFFKAIGKDDSDALTDVDTGIETGEDDIALLEQEEADIVKELQDDYDISFDGSVHEEGSDPEDNMSQKVKTRIFSNNQGEVEFDEDDFEIPFYEDPKFFNLYSYGDGTEPKLGLSTSLPLLLNDEKLSKLRNKQAKKLERKERLQRHKLLKKNKSLRHASTPSIDNGGDEYIFSVFFHSDEDNDDKRSSKKKLNIDSPLHHLGDANSKYDNEHALTSDDDNNCSLLDEARIPSENEDENIIVNENNKSKDNNQFVLKNKTLNKKSKSRNKSHTSIDSSSDGLSIELDDDDDDDDLSLTNVFIDIDDLDPDSFYFQYDDEEDDDFLDDLDDIKHNGSSYSDISVDDIDIDSSDGDKNKLNGGTDKAMIYVDDESTDEDDNLPRPTQKSKSLSTKAKEIVGSNVIGLRPPKLGTWKTNSKPFSIIDGLSTKSLYPLIQEHMQLLEGRANSMTPEGVETPNEIPNTNADELTLNELLNMSDLEDQASEDVDASNTQLLNISEWYNKPKVPLSAFRNKGVNHFDDDEYLIPDNSIKKFPIGYVGNERTRRKIARMKELQKKENEKRRKIKKKRKLLKMQRDQARKVRSEMLNKELASTVAAPTSDSLITNTSRKNSMKNDALYEIHSLLKHEDNDLLDNTHDDDDYDDNIFDLTQINGDIDTTSLDVKDVDILTSLTAPVELGNLDGNSASLWRRRKSIVEAAEENLRFTKNGLFSETALADIEDILEDGTSSSAFNYDEVLQ</sequence>
<evidence type="ECO:0008006" key="5">
    <source>
        <dbReference type="Google" id="ProtNLM"/>
    </source>
</evidence>
<feature type="compositionally biased region" description="Acidic residues" evidence="2">
    <location>
        <begin position="174"/>
        <end position="204"/>
    </location>
</feature>
<dbReference type="RefSeq" id="XP_003684798.1">
    <property type="nucleotide sequence ID" value="XM_003684750.1"/>
</dbReference>
<reference evidence="3 4" key="1">
    <citation type="journal article" date="2011" name="Proc. Natl. Acad. Sci. U.S.A.">
        <title>Evolutionary erosion of yeast sex chromosomes by mating-type switching accidents.</title>
        <authorList>
            <person name="Gordon J.L."/>
            <person name="Armisen D."/>
            <person name="Proux-Wera E."/>
            <person name="Oheigeartaigh S.S."/>
            <person name="Byrne K.P."/>
            <person name="Wolfe K.H."/>
        </authorList>
    </citation>
    <scope>NUCLEOTIDE SEQUENCE [LARGE SCALE GENOMIC DNA]</scope>
    <source>
        <strain evidence="4">ATCC 24235 / CBS 4417 / NBRC 1672 / NRRL Y-8282 / UCD 70-5</strain>
    </source>
</reference>
<dbReference type="GO" id="GO:0042790">
    <property type="term" value="P:nucleolar large rRNA transcription by RNA polymerase I"/>
    <property type="evidence" value="ECO:0007669"/>
    <property type="project" value="EnsemblFungi"/>
</dbReference>
<keyword evidence="4" id="KW-1185">Reference proteome</keyword>
<name>G8BRI8_TETPH</name>
<dbReference type="InterPro" id="IPR018837">
    <property type="entry name" value="TF_CRF1/IFH1"/>
</dbReference>
<feature type="compositionally biased region" description="Acidic residues" evidence="2">
    <location>
        <begin position="682"/>
        <end position="691"/>
    </location>
</feature>
<dbReference type="STRING" id="1071381.G8BRI8"/>
<feature type="coiled-coil region" evidence="1">
    <location>
        <begin position="881"/>
        <end position="914"/>
    </location>
</feature>
<dbReference type="GO" id="GO:0032545">
    <property type="term" value="C:CURI complex"/>
    <property type="evidence" value="ECO:0007669"/>
    <property type="project" value="EnsemblFungi"/>
</dbReference>
<dbReference type="GO" id="GO:0031509">
    <property type="term" value="P:subtelomeric heterochromatin formation"/>
    <property type="evidence" value="ECO:0007669"/>
    <property type="project" value="EnsemblFungi"/>
</dbReference>
<feature type="compositionally biased region" description="Basic and acidic residues" evidence="2">
    <location>
        <begin position="232"/>
        <end position="244"/>
    </location>
</feature>
<feature type="compositionally biased region" description="Low complexity" evidence="2">
    <location>
        <begin position="614"/>
        <end position="624"/>
    </location>
</feature>
<dbReference type="GO" id="GO:0000781">
    <property type="term" value="C:chromosome, telomeric region"/>
    <property type="evidence" value="ECO:0007669"/>
    <property type="project" value="GOC"/>
</dbReference>
<feature type="region of interest" description="Disordered" evidence="2">
    <location>
        <begin position="1"/>
        <end position="205"/>
    </location>
</feature>
<dbReference type="OMA" id="KLGTWET"/>
<dbReference type="GO" id="GO:0005730">
    <property type="term" value="C:nucleolus"/>
    <property type="evidence" value="ECO:0007669"/>
    <property type="project" value="EnsemblFungi"/>
</dbReference>
<feature type="compositionally biased region" description="Polar residues" evidence="2">
    <location>
        <begin position="318"/>
        <end position="332"/>
    </location>
</feature>
<feature type="region of interest" description="Disordered" evidence="2">
    <location>
        <begin position="521"/>
        <end position="562"/>
    </location>
</feature>
<feature type="compositionally biased region" description="Basic and acidic residues" evidence="2">
    <location>
        <begin position="538"/>
        <end position="556"/>
    </location>
</feature>
<feature type="compositionally biased region" description="Low complexity" evidence="2">
    <location>
        <begin position="65"/>
        <end position="76"/>
    </location>
</feature>
<dbReference type="KEGG" id="tpf:TPHA_0C02090"/>
<evidence type="ECO:0000256" key="2">
    <source>
        <dbReference type="SAM" id="MobiDB-lite"/>
    </source>
</evidence>
<accession>G8BRI8</accession>
<feature type="region of interest" description="Disordered" evidence="2">
    <location>
        <begin position="682"/>
        <end position="732"/>
    </location>
</feature>
<keyword evidence="1" id="KW-0175">Coiled coil</keyword>
<feature type="region of interest" description="Disordered" evidence="2">
    <location>
        <begin position="295"/>
        <end position="336"/>
    </location>
</feature>